<comment type="caution">
    <text evidence="1">The sequence shown here is derived from an EMBL/GenBank/DDBJ whole genome shotgun (WGS) entry which is preliminary data.</text>
</comment>
<dbReference type="RefSeq" id="WP_128554282.1">
    <property type="nucleotide sequence ID" value="NZ_QUAK01000015.1"/>
</dbReference>
<dbReference type="InterPro" id="IPR019587">
    <property type="entry name" value="Polyketide_cyclase/dehydratase"/>
</dbReference>
<dbReference type="InterPro" id="IPR023393">
    <property type="entry name" value="START-like_dom_sf"/>
</dbReference>
<dbReference type="SUPFAM" id="SSF55961">
    <property type="entry name" value="Bet v1-like"/>
    <property type="match status" value="1"/>
</dbReference>
<dbReference type="Gene3D" id="3.30.530.20">
    <property type="match status" value="1"/>
</dbReference>
<gene>
    <name evidence="1" type="ORF">DY218_02890</name>
</gene>
<reference evidence="1 2" key="1">
    <citation type="submission" date="2018-08" db="EMBL/GenBank/DDBJ databases">
        <title>Isolation, diversity and antifungal activity of Actinobacteria from wheat.</title>
        <authorList>
            <person name="Han C."/>
        </authorList>
    </citation>
    <scope>NUCLEOTIDE SEQUENCE [LARGE SCALE GENOMIC DNA]</scope>
    <source>
        <strain evidence="1 2">NEAU-YY421</strain>
    </source>
</reference>
<accession>A0A372MCX9</accession>
<name>A0A372MCX9_9ACTN</name>
<evidence type="ECO:0000313" key="2">
    <source>
        <dbReference type="Proteomes" id="UP000263094"/>
    </source>
</evidence>
<sequence length="137" mass="15669">MAYFRIARRTPLTPEEAWRRVTDWPRHSAPFTRVDGGERSVLARTRIGPLAFDDPMDVVEWSPPHRCRLEKRGRTVRGWAEIEVAPHPDGGAVVMWRESLRLRGVPRAADPVVAWAGRRVFGRQLDVLLPGAEERRA</sequence>
<dbReference type="EMBL" id="QUAK01000015">
    <property type="protein sequence ID" value="RFU88243.1"/>
    <property type="molecule type" value="Genomic_DNA"/>
</dbReference>
<dbReference type="OrthoDB" id="4823586at2"/>
<dbReference type="Pfam" id="PF10604">
    <property type="entry name" value="Polyketide_cyc2"/>
    <property type="match status" value="1"/>
</dbReference>
<evidence type="ECO:0000313" key="1">
    <source>
        <dbReference type="EMBL" id="RFU88243.1"/>
    </source>
</evidence>
<proteinExistence type="predicted"/>
<keyword evidence="2" id="KW-1185">Reference proteome</keyword>
<organism evidence="1 2">
    <name type="scientific">Streptomyces triticagri</name>
    <dbReference type="NCBI Taxonomy" id="2293568"/>
    <lineage>
        <taxon>Bacteria</taxon>
        <taxon>Bacillati</taxon>
        <taxon>Actinomycetota</taxon>
        <taxon>Actinomycetes</taxon>
        <taxon>Kitasatosporales</taxon>
        <taxon>Streptomycetaceae</taxon>
        <taxon>Streptomyces</taxon>
    </lineage>
</organism>
<dbReference type="Proteomes" id="UP000263094">
    <property type="component" value="Unassembled WGS sequence"/>
</dbReference>
<dbReference type="AlphaFoldDB" id="A0A372MCX9"/>
<protein>
    <submittedName>
        <fullName evidence="1">SRPBCC family protein</fullName>
    </submittedName>
</protein>